<keyword evidence="2" id="KW-1185">Reference proteome</keyword>
<comment type="caution">
    <text evidence="1">The sequence shown here is derived from an EMBL/GenBank/DDBJ whole genome shotgun (WGS) entry which is preliminary data.</text>
</comment>
<evidence type="ECO:0000313" key="1">
    <source>
        <dbReference type="EMBL" id="KAH8007017.1"/>
    </source>
</evidence>
<accession>A0ACB8FNZ3</accession>
<name>A0ACB8FNZ3_9SAUR</name>
<proteinExistence type="predicted"/>
<sequence length="121" mass="12937">MERLPAPGLEPRRPRTGDGLEAGPPRATRGATRPQNNIRESPGRRTRPLASHCRRGAQDGFSSSDSQLGGDGGAQRTRKALSPGCRWSGQGCQATGRRRLEGGGVFRANADSKTDVPPPYF</sequence>
<reference evidence="1" key="1">
    <citation type="submission" date="2021-08" db="EMBL/GenBank/DDBJ databases">
        <title>The first chromosome-level gecko genome reveals the dynamic sex chromosomes of Neotropical dwarf geckos (Sphaerodactylidae: Sphaerodactylus).</title>
        <authorList>
            <person name="Pinto B.J."/>
            <person name="Keating S.E."/>
            <person name="Gamble T."/>
        </authorList>
    </citation>
    <scope>NUCLEOTIDE SEQUENCE</scope>
    <source>
        <strain evidence="1">TG3544</strain>
    </source>
</reference>
<gene>
    <name evidence="1" type="ORF">K3G42_016097</name>
</gene>
<dbReference type="EMBL" id="CM037619">
    <property type="protein sequence ID" value="KAH8007017.1"/>
    <property type="molecule type" value="Genomic_DNA"/>
</dbReference>
<dbReference type="Proteomes" id="UP000827872">
    <property type="component" value="Linkage Group LG06"/>
</dbReference>
<protein>
    <submittedName>
        <fullName evidence="1">Uncharacterized protein</fullName>
    </submittedName>
</protein>
<evidence type="ECO:0000313" key="2">
    <source>
        <dbReference type="Proteomes" id="UP000827872"/>
    </source>
</evidence>
<organism evidence="1 2">
    <name type="scientific">Sphaerodactylus townsendi</name>
    <dbReference type="NCBI Taxonomy" id="933632"/>
    <lineage>
        <taxon>Eukaryota</taxon>
        <taxon>Metazoa</taxon>
        <taxon>Chordata</taxon>
        <taxon>Craniata</taxon>
        <taxon>Vertebrata</taxon>
        <taxon>Euteleostomi</taxon>
        <taxon>Lepidosauria</taxon>
        <taxon>Squamata</taxon>
        <taxon>Bifurcata</taxon>
        <taxon>Gekkota</taxon>
        <taxon>Sphaerodactylidae</taxon>
        <taxon>Sphaerodactylus</taxon>
    </lineage>
</organism>